<protein>
    <submittedName>
        <fullName evidence="1">Bypass of stop codon protein 1</fullName>
    </submittedName>
</protein>
<accession>B3LGT8</accession>
<dbReference type="HOGENOM" id="CLU_1741998_0_0_1"/>
<keyword evidence="2" id="KW-1185">Reference proteome</keyword>
<evidence type="ECO:0000313" key="2">
    <source>
        <dbReference type="Proteomes" id="UP000008335"/>
    </source>
</evidence>
<proteinExistence type="predicted"/>
<evidence type="ECO:0000313" key="1">
    <source>
        <dbReference type="EMBL" id="EDV08317.1"/>
    </source>
</evidence>
<reference evidence="1" key="1">
    <citation type="submission" date="2005-03" db="EMBL/GenBank/DDBJ databases">
        <authorList>
            <person name="Giovannoni S.J."/>
            <person name="Cho J.-C."/>
            <person name="Ferriera S."/>
            <person name="Johnson J."/>
            <person name="Kravitz S."/>
            <person name="Halpern A."/>
            <person name="Remington K."/>
            <person name="Beeson K."/>
            <person name="Tran B."/>
            <person name="Rogers Y.-H."/>
            <person name="Friedman R."/>
            <person name="Venter J.C."/>
        </authorList>
    </citation>
    <scope>NUCLEOTIDE SEQUENCE</scope>
    <source>
        <strain evidence="1">RM11-1a</strain>
    </source>
</reference>
<dbReference type="Proteomes" id="UP000008335">
    <property type="component" value="Unassembled WGS sequence"/>
</dbReference>
<dbReference type="AlphaFoldDB" id="B3LGT8"/>
<organism evidence="1 2">
    <name type="scientific">Saccharomyces cerevisiae (strain RM11-1a)</name>
    <name type="common">Baker's yeast</name>
    <dbReference type="NCBI Taxonomy" id="285006"/>
    <lineage>
        <taxon>Eukaryota</taxon>
        <taxon>Fungi</taxon>
        <taxon>Dikarya</taxon>
        <taxon>Ascomycota</taxon>
        <taxon>Saccharomycotina</taxon>
        <taxon>Saccharomycetes</taxon>
        <taxon>Saccharomycetales</taxon>
        <taxon>Saccharomycetaceae</taxon>
        <taxon>Saccharomyces</taxon>
    </lineage>
</organism>
<name>B3LGT8_YEAS1</name>
<dbReference type="EMBL" id="CH408043">
    <property type="protein sequence ID" value="EDV08317.1"/>
    <property type="molecule type" value="Genomic_DNA"/>
</dbReference>
<sequence length="150" mass="16881">MLTLLLTVAQFGCQISKSSSNIYKVMLLSTGKLGNGGQPPSIYRQVVTIMTIKATHKRISLDFIGPTSARETMMALVQKPRLHPLLLHPLLLHPLLLHPLLLHPLLLHPLLLHPLLLHPLLLHPLLLHPLLLHPLLLHPLRKLPLLRHLL</sequence>
<gene>
    <name evidence="1" type="ORF">SCRG_00538</name>
</gene>
<reference evidence="1" key="2">
    <citation type="submission" date="2005-07" db="EMBL/GenBank/DDBJ databases">
        <title>Annotation of the Saccharomyces cerevisiae RM11-1a Genome.</title>
        <authorList>
            <consortium name="The Broad Institute Genome Sequencing Platform"/>
            <person name="Birren B."/>
            <person name="Lander E."/>
            <person name="Galagan J."/>
            <person name="Nusbaum C."/>
            <person name="Devon K."/>
            <person name="Cuomo C."/>
            <person name="Jaffe D."/>
            <person name="Butler J."/>
            <person name="Alvarez P."/>
            <person name="Gnerre S."/>
            <person name="Grabherr M."/>
            <person name="Kleber M."/>
            <person name="Mauceli E."/>
            <person name="Brockman W."/>
            <person name="MacCallum I.A."/>
            <person name="Rounsley S."/>
            <person name="Young S."/>
            <person name="LaButti K."/>
            <person name="Pushparaj V."/>
            <person name="DeCaprio D."/>
            <person name="Crawford M."/>
            <person name="Koehrsen M."/>
            <person name="Engels R."/>
            <person name="Montgomery P."/>
            <person name="Pearson M."/>
            <person name="Howarth C."/>
            <person name="Larson L."/>
            <person name="Luoma S."/>
            <person name="White J."/>
            <person name="O'Leary S."/>
            <person name="Kodira C."/>
            <person name="Zeng Q."/>
            <person name="Yandava C."/>
            <person name="Alvarado L."/>
            <person name="Pratt S."/>
            <person name="Kruglyak L."/>
        </authorList>
    </citation>
    <scope>NUCLEOTIDE SEQUENCE</scope>
    <source>
        <strain evidence="1">RM11-1a</strain>
    </source>
</reference>